<keyword evidence="6 10" id="KW-0560">Oxidoreductase</keyword>
<evidence type="ECO:0000256" key="7">
    <source>
        <dbReference type="ARBA" id="ARBA00023004"/>
    </source>
</evidence>
<accession>A0A0K6FYA7</accession>
<comment type="similarity">
    <text evidence="3 10">Belongs to the cytochrome P450 family.</text>
</comment>
<keyword evidence="13" id="KW-1185">Reference proteome</keyword>
<dbReference type="GO" id="GO:0005506">
    <property type="term" value="F:iron ion binding"/>
    <property type="evidence" value="ECO:0007669"/>
    <property type="project" value="InterPro"/>
</dbReference>
<keyword evidence="8 10" id="KW-0503">Monooxygenase</keyword>
<dbReference type="GO" id="GO:0004497">
    <property type="term" value="F:monooxygenase activity"/>
    <property type="evidence" value="ECO:0007669"/>
    <property type="project" value="UniProtKB-KW"/>
</dbReference>
<feature type="compositionally biased region" description="Basic and acidic residues" evidence="11">
    <location>
        <begin position="12"/>
        <end position="24"/>
    </location>
</feature>
<evidence type="ECO:0000256" key="4">
    <source>
        <dbReference type="ARBA" id="ARBA00022617"/>
    </source>
</evidence>
<comment type="cofactor">
    <cofactor evidence="1 9">
        <name>heme</name>
        <dbReference type="ChEBI" id="CHEBI:30413"/>
    </cofactor>
</comment>
<dbReference type="InterPro" id="IPR050364">
    <property type="entry name" value="Cytochrome_P450_fung"/>
</dbReference>
<gene>
    <name evidence="12" type="ORF">RSOLAG22IIIB_09233</name>
</gene>
<evidence type="ECO:0000256" key="9">
    <source>
        <dbReference type="PIRSR" id="PIRSR602401-1"/>
    </source>
</evidence>
<dbReference type="InterPro" id="IPR036396">
    <property type="entry name" value="Cyt_P450_sf"/>
</dbReference>
<dbReference type="GO" id="GO:0016705">
    <property type="term" value="F:oxidoreductase activity, acting on paired donors, with incorporation or reduction of molecular oxygen"/>
    <property type="evidence" value="ECO:0007669"/>
    <property type="project" value="InterPro"/>
</dbReference>
<dbReference type="InterPro" id="IPR001128">
    <property type="entry name" value="Cyt_P450"/>
</dbReference>
<feature type="region of interest" description="Disordered" evidence="11">
    <location>
        <begin position="1"/>
        <end position="32"/>
    </location>
</feature>
<dbReference type="Gene3D" id="1.10.630.10">
    <property type="entry name" value="Cytochrome P450"/>
    <property type="match status" value="1"/>
</dbReference>
<evidence type="ECO:0000313" key="12">
    <source>
        <dbReference type="EMBL" id="CUA70957.1"/>
    </source>
</evidence>
<keyword evidence="5 9" id="KW-0479">Metal-binding</keyword>
<dbReference type="PROSITE" id="PS00086">
    <property type="entry name" value="CYTOCHROME_P450"/>
    <property type="match status" value="1"/>
</dbReference>
<evidence type="ECO:0000256" key="2">
    <source>
        <dbReference type="ARBA" id="ARBA00005179"/>
    </source>
</evidence>
<dbReference type="InterPro" id="IPR017972">
    <property type="entry name" value="Cyt_P450_CS"/>
</dbReference>
<organism evidence="12 13">
    <name type="scientific">Rhizoctonia solani</name>
    <dbReference type="NCBI Taxonomy" id="456999"/>
    <lineage>
        <taxon>Eukaryota</taxon>
        <taxon>Fungi</taxon>
        <taxon>Dikarya</taxon>
        <taxon>Basidiomycota</taxon>
        <taxon>Agaricomycotina</taxon>
        <taxon>Agaricomycetes</taxon>
        <taxon>Cantharellales</taxon>
        <taxon>Ceratobasidiaceae</taxon>
        <taxon>Rhizoctonia</taxon>
    </lineage>
</organism>
<reference evidence="12 13" key="1">
    <citation type="submission" date="2015-07" db="EMBL/GenBank/DDBJ databases">
        <authorList>
            <person name="Noorani M."/>
        </authorList>
    </citation>
    <scope>NUCLEOTIDE SEQUENCE [LARGE SCALE GENOMIC DNA]</scope>
    <source>
        <strain evidence="12">BBA 69670</strain>
    </source>
</reference>
<dbReference type="GO" id="GO:0020037">
    <property type="term" value="F:heme binding"/>
    <property type="evidence" value="ECO:0007669"/>
    <property type="project" value="InterPro"/>
</dbReference>
<keyword evidence="4 9" id="KW-0349">Heme</keyword>
<protein>
    <submittedName>
        <fullName evidence="12">O-methylsterigmatocystin oxidoreductase</fullName>
    </submittedName>
</protein>
<evidence type="ECO:0000256" key="6">
    <source>
        <dbReference type="ARBA" id="ARBA00023002"/>
    </source>
</evidence>
<evidence type="ECO:0000313" key="13">
    <source>
        <dbReference type="Proteomes" id="UP000044841"/>
    </source>
</evidence>
<dbReference type="AlphaFoldDB" id="A0A0K6FYA7"/>
<dbReference type="PRINTS" id="PR00463">
    <property type="entry name" value="EP450I"/>
</dbReference>
<dbReference type="Proteomes" id="UP000044841">
    <property type="component" value="Unassembled WGS sequence"/>
</dbReference>
<name>A0A0K6FYA7_9AGAM</name>
<dbReference type="InterPro" id="IPR002401">
    <property type="entry name" value="Cyt_P450_E_grp-I"/>
</dbReference>
<dbReference type="PANTHER" id="PTHR46300:SF7">
    <property type="entry name" value="P450, PUTATIVE (EUROFUNG)-RELATED"/>
    <property type="match status" value="1"/>
</dbReference>
<evidence type="ECO:0000256" key="3">
    <source>
        <dbReference type="ARBA" id="ARBA00010617"/>
    </source>
</evidence>
<proteinExistence type="inferred from homology"/>
<evidence type="ECO:0000256" key="1">
    <source>
        <dbReference type="ARBA" id="ARBA00001971"/>
    </source>
</evidence>
<evidence type="ECO:0000256" key="11">
    <source>
        <dbReference type="SAM" id="MobiDB-lite"/>
    </source>
</evidence>
<dbReference type="SUPFAM" id="SSF48264">
    <property type="entry name" value="Cytochrome P450"/>
    <property type="match status" value="1"/>
</dbReference>
<dbReference type="EMBL" id="CYGV01001206">
    <property type="protein sequence ID" value="CUA70957.1"/>
    <property type="molecule type" value="Genomic_DNA"/>
</dbReference>
<comment type="pathway">
    <text evidence="2">Secondary metabolite biosynthesis.</text>
</comment>
<evidence type="ECO:0000256" key="10">
    <source>
        <dbReference type="RuleBase" id="RU000461"/>
    </source>
</evidence>
<dbReference type="Pfam" id="PF00067">
    <property type="entry name" value="p450"/>
    <property type="match status" value="1"/>
</dbReference>
<evidence type="ECO:0000256" key="5">
    <source>
        <dbReference type="ARBA" id="ARBA00022723"/>
    </source>
</evidence>
<feature type="binding site" description="axial binding residue" evidence="9">
    <location>
        <position position="235"/>
    </location>
    <ligand>
        <name>heme</name>
        <dbReference type="ChEBI" id="CHEBI:30413"/>
    </ligand>
    <ligandPart>
        <name>Fe</name>
        <dbReference type="ChEBI" id="CHEBI:18248"/>
    </ligandPart>
</feature>
<dbReference type="PANTHER" id="PTHR46300">
    <property type="entry name" value="P450, PUTATIVE (EUROFUNG)-RELATED-RELATED"/>
    <property type="match status" value="1"/>
</dbReference>
<sequence length="314" mass="34973">MDLAPPPVRARLRTEPTDRFRDSRSGGILTESHPFGREGRRFRDLYANGLFEMVFEQVRNGGVEHPSYTSQLLESKGGASISDTDIELIKWTAGSLFTGGTTTTVGLTCSFILMVSLHPENAKVARAEIDAVVGRERVPELKDREKMPYMEALLQEVMRLCPVVPLGLPHAAAEDIQLGGYRIPKNAIINPNIWAMMRDSQHYSSPHTLDPGRYLKETPDPDPRKYIFGFGRRVCPGLHVASNTAWIICAGILSVFDLQPGSELLARVEQLGGRDSLQMHKLFKPDLFYDPLSFSCSFIHRDQAAIELVANSAH</sequence>
<keyword evidence="7 9" id="KW-0408">Iron</keyword>
<evidence type="ECO:0000256" key="8">
    <source>
        <dbReference type="ARBA" id="ARBA00023033"/>
    </source>
</evidence>